<dbReference type="InterPro" id="IPR036111">
    <property type="entry name" value="Mal/L-sulfo/L-lacto_DH-like_sf"/>
</dbReference>
<dbReference type="Gene3D" id="1.10.1530.10">
    <property type="match status" value="1"/>
</dbReference>
<dbReference type="Gene3D" id="3.30.1370.60">
    <property type="entry name" value="Hypothetical oxidoreductase yiak, domain 2"/>
    <property type="match status" value="1"/>
</dbReference>
<dbReference type="PANTHER" id="PTHR11091">
    <property type="entry name" value="OXIDOREDUCTASE-RELATED"/>
    <property type="match status" value="1"/>
</dbReference>
<dbReference type="InterPro" id="IPR043143">
    <property type="entry name" value="Mal/L-sulf/L-lact_DH-like_NADP"/>
</dbReference>
<keyword evidence="4" id="KW-1185">Reference proteome</keyword>
<organism evidence="3 4">
    <name type="scientific">Pseudorhodoplanes sinuspersici</name>
    <dbReference type="NCBI Taxonomy" id="1235591"/>
    <lineage>
        <taxon>Bacteria</taxon>
        <taxon>Pseudomonadati</taxon>
        <taxon>Pseudomonadota</taxon>
        <taxon>Alphaproteobacteria</taxon>
        <taxon>Hyphomicrobiales</taxon>
        <taxon>Pseudorhodoplanes</taxon>
    </lineage>
</organism>
<evidence type="ECO:0000256" key="1">
    <source>
        <dbReference type="ARBA" id="ARBA00006056"/>
    </source>
</evidence>
<evidence type="ECO:0000313" key="4">
    <source>
        <dbReference type="Proteomes" id="UP000194137"/>
    </source>
</evidence>
<evidence type="ECO:0000313" key="3">
    <source>
        <dbReference type="EMBL" id="ARP97666.1"/>
    </source>
</evidence>
<dbReference type="RefSeq" id="WP_086085986.1">
    <property type="nucleotide sequence ID" value="NZ_CP021112.1"/>
</dbReference>
<reference evidence="3 4" key="1">
    <citation type="submission" date="2017-05" db="EMBL/GenBank/DDBJ databases">
        <title>Full genome sequence of Pseudorhodoplanes sinuspersici.</title>
        <authorList>
            <person name="Dastgheib S.M.M."/>
            <person name="Shavandi M."/>
            <person name="Tirandaz H."/>
        </authorList>
    </citation>
    <scope>NUCLEOTIDE SEQUENCE [LARGE SCALE GENOMIC DNA]</scope>
    <source>
        <strain evidence="3 4">RIPI110</strain>
    </source>
</reference>
<accession>A0A1W6ZJV3</accession>
<dbReference type="EMBL" id="CP021112">
    <property type="protein sequence ID" value="ARP97666.1"/>
    <property type="molecule type" value="Genomic_DNA"/>
</dbReference>
<dbReference type="OrthoDB" id="9811519at2"/>
<name>A0A1W6ZJV3_9HYPH</name>
<dbReference type="KEGG" id="psin:CAK95_00185"/>
<dbReference type="Proteomes" id="UP000194137">
    <property type="component" value="Chromosome"/>
</dbReference>
<sequence>MPIVNADRLIDFVAGIFAQLGCSPEESARIGRYLVNANLTGHDSHGVARVPRYASWKRDGLLQADQVVERVVDTPVIAILDGKFGFGQTIAPQAVALGIEKCREHGLSAIGLRNSGHVGRVGEWAEMAAEAGIVSVHFVNVAGSVLVAPFGGIERRFSTAPVCIGMPRPGGLPVILDFATSLVAEGKVLVASQGGKALPANALVSADGQLSGDPRELYGDYGSGAARDHKKGRGALRAFGEHKGSGLALMCELLGGALTGNGASNPDKRWSQGMFSFYVDPAKIDPQNFLPAELSRFLSYVKGTKPIDPDAPVLLPGEPEALKRAERIANGVPLTDDTFNALIATARDAGVSDQAIRGLTDAMP</sequence>
<dbReference type="InterPro" id="IPR043144">
    <property type="entry name" value="Mal/L-sulf/L-lact_DH-like_ah"/>
</dbReference>
<dbReference type="SUPFAM" id="SSF89733">
    <property type="entry name" value="L-sulfolactate dehydrogenase-like"/>
    <property type="match status" value="1"/>
</dbReference>
<dbReference type="GO" id="GO:0016491">
    <property type="term" value="F:oxidoreductase activity"/>
    <property type="evidence" value="ECO:0007669"/>
    <property type="project" value="UniProtKB-KW"/>
</dbReference>
<evidence type="ECO:0000256" key="2">
    <source>
        <dbReference type="ARBA" id="ARBA00023002"/>
    </source>
</evidence>
<dbReference type="Pfam" id="PF02615">
    <property type="entry name" value="Ldh_2"/>
    <property type="match status" value="1"/>
</dbReference>
<comment type="similarity">
    <text evidence="1">Belongs to the LDH2/MDH2 oxidoreductase family.</text>
</comment>
<proteinExistence type="inferred from homology"/>
<dbReference type="NCBIfam" id="NF007504">
    <property type="entry name" value="PRK10098.1"/>
    <property type="match status" value="1"/>
</dbReference>
<dbReference type="InterPro" id="IPR003767">
    <property type="entry name" value="Malate/L-lactate_DH-like"/>
</dbReference>
<dbReference type="STRING" id="1235591.CAK95_00185"/>
<gene>
    <name evidence="3" type="ORF">CAK95_00185</name>
</gene>
<protein>
    <submittedName>
        <fullName evidence="3">Malate/lactate/ureidoglycolate dehydrogenase</fullName>
    </submittedName>
</protein>
<keyword evidence="2" id="KW-0560">Oxidoreductase</keyword>
<dbReference type="PANTHER" id="PTHR11091:SF0">
    <property type="entry name" value="MALATE DEHYDROGENASE"/>
    <property type="match status" value="1"/>
</dbReference>
<dbReference type="AlphaFoldDB" id="A0A1W6ZJV3"/>